<name>A0A2T4GIM6_FUSCU</name>
<sequence length="232" mass="26875">MSMESYRDSRREPQMDYTTMMLKNISDSLVANRTEGNWEKMAFADCMERYNHPERDLTHYQHAIFVIYDYDGRDLISLSVFSGTTIHRTDVQPFSLTTKSWEPETSHVSGKWISGTWDFEDTQNVFDNVSGLFVTDPRHFTEKHQVLQVDHCLSERFIAPCQVNIFNSLLLIACVMCTLKSVLCLLVLQLRDNENPLITPGDAIASFGVKSSMLQSRVFTQWHQFTCEIRLQ</sequence>
<keyword evidence="2" id="KW-1185">Reference proteome</keyword>
<protein>
    <submittedName>
        <fullName evidence="1">Uncharacterized protein</fullName>
    </submittedName>
</protein>
<comment type="caution">
    <text evidence="1">The sequence shown here is derived from an EMBL/GenBank/DDBJ whole genome shotgun (WGS) entry which is preliminary data.</text>
</comment>
<dbReference type="EMBL" id="PVEM01000016">
    <property type="protein sequence ID" value="PTD03310.1"/>
    <property type="molecule type" value="Genomic_DNA"/>
</dbReference>
<dbReference type="OrthoDB" id="5429634at2759"/>
<evidence type="ECO:0000313" key="2">
    <source>
        <dbReference type="Proteomes" id="UP000241587"/>
    </source>
</evidence>
<evidence type="ECO:0000313" key="1">
    <source>
        <dbReference type="EMBL" id="PTD03310.1"/>
    </source>
</evidence>
<proteinExistence type="predicted"/>
<organism evidence="1 2">
    <name type="scientific">Fusarium culmorum</name>
    <dbReference type="NCBI Taxonomy" id="5516"/>
    <lineage>
        <taxon>Eukaryota</taxon>
        <taxon>Fungi</taxon>
        <taxon>Dikarya</taxon>
        <taxon>Ascomycota</taxon>
        <taxon>Pezizomycotina</taxon>
        <taxon>Sordariomycetes</taxon>
        <taxon>Hypocreomycetidae</taxon>
        <taxon>Hypocreales</taxon>
        <taxon>Nectriaceae</taxon>
        <taxon>Fusarium</taxon>
    </lineage>
</organism>
<dbReference type="Proteomes" id="UP000241587">
    <property type="component" value="Unassembled WGS sequence"/>
</dbReference>
<reference evidence="1 2" key="1">
    <citation type="submission" date="2018-02" db="EMBL/GenBank/DDBJ databases">
        <title>Fusarium culmorum secondary metabolites in fungal-bacterial-plant interactions.</title>
        <authorList>
            <person name="Schmidt R."/>
        </authorList>
    </citation>
    <scope>NUCLEOTIDE SEQUENCE [LARGE SCALE GENOMIC DNA]</scope>
    <source>
        <strain evidence="1 2">PV</strain>
    </source>
</reference>
<accession>A0A2T4GIM6</accession>
<gene>
    <name evidence="1" type="ORF">FCULG_00009096</name>
</gene>
<dbReference type="AlphaFoldDB" id="A0A2T4GIM6"/>